<dbReference type="EMBL" id="RFFM01000002">
    <property type="protein sequence ID" value="RMH90288.1"/>
    <property type="molecule type" value="Genomic_DNA"/>
</dbReference>
<dbReference type="RefSeq" id="WP_122165554.1">
    <property type="nucleotide sequence ID" value="NZ_JAMOIB010000002.1"/>
</dbReference>
<reference evidence="3 4" key="1">
    <citation type="submission" date="2018-10" db="EMBL/GenBank/DDBJ databases">
        <title>Pseudomonas zhaodongensis NEAU-ST5-21(T) genome.</title>
        <authorList>
            <person name="Peng J."/>
            <person name="Liu Z.-P."/>
        </authorList>
    </citation>
    <scope>NUCLEOTIDE SEQUENCE [LARGE SCALE GENOMIC DNA]</scope>
    <source>
        <strain evidence="3 4">NEAU-ST5-21</strain>
    </source>
</reference>
<evidence type="ECO:0000256" key="1">
    <source>
        <dbReference type="SAM" id="SignalP"/>
    </source>
</evidence>
<dbReference type="OrthoDB" id="6638317at2"/>
<gene>
    <name evidence="3" type="ORF">EA797_12355</name>
</gene>
<feature type="signal peptide" evidence="1">
    <location>
        <begin position="1"/>
        <end position="23"/>
    </location>
</feature>
<comment type="caution">
    <text evidence="3">The sequence shown here is derived from an EMBL/GenBank/DDBJ whole genome shotgun (WGS) entry which is preliminary data.</text>
</comment>
<dbReference type="AlphaFoldDB" id="A0A3M2HMN3"/>
<dbReference type="Proteomes" id="UP000269774">
    <property type="component" value="Unassembled WGS sequence"/>
</dbReference>
<proteinExistence type="predicted"/>
<feature type="chain" id="PRO_5018179054" evidence="1">
    <location>
        <begin position="24"/>
        <end position="388"/>
    </location>
</feature>
<evidence type="ECO:0000313" key="3">
    <source>
        <dbReference type="EMBL" id="RMH90288.1"/>
    </source>
</evidence>
<organism evidence="3 4">
    <name type="scientific">Stutzerimonas zhaodongensis</name>
    <dbReference type="NCBI Taxonomy" id="1176257"/>
    <lineage>
        <taxon>Bacteria</taxon>
        <taxon>Pseudomonadati</taxon>
        <taxon>Pseudomonadota</taxon>
        <taxon>Gammaproteobacteria</taxon>
        <taxon>Pseudomonadales</taxon>
        <taxon>Pseudomonadaceae</taxon>
        <taxon>Stutzerimonas</taxon>
    </lineage>
</organism>
<name>A0A3M2HMN3_9GAMM</name>
<evidence type="ECO:0000313" key="4">
    <source>
        <dbReference type="Proteomes" id="UP000269774"/>
    </source>
</evidence>
<dbReference type="Pfam" id="PF14258">
    <property type="entry name" value="DUF4350"/>
    <property type="match status" value="1"/>
</dbReference>
<dbReference type="InterPro" id="IPR025646">
    <property type="entry name" value="DUF4350"/>
</dbReference>
<evidence type="ECO:0000259" key="2">
    <source>
        <dbReference type="Pfam" id="PF14258"/>
    </source>
</evidence>
<keyword evidence="4" id="KW-1185">Reference proteome</keyword>
<feature type="domain" description="DUF4350" evidence="2">
    <location>
        <begin position="43"/>
        <end position="235"/>
    </location>
</feature>
<accession>A0A3M2HMN3</accession>
<sequence>MSRRRISSLLLVAVLIAALLAFAASKATSYSEVIEHGPAPEVRSTPYLAAEQFLVAQKRAVDRADNLAALGGLPPENRILLLLGERADMTPMQAEQLLEWVTNGGHLVFVAERIWDERSASSGDLLLDALGLQQYETIAEESADSSKQSGADRNLELTRLYLENEEAPAYLAFDTSFHLYDAGKKAHAWANSQGATHMLQLQHGAGLITALTDSWIWQNDRIDGYDHAWLLWYLTQDREVTFVYRTGHDSLAKQLLKHFPEALLALLLILAFTLWHLSHRLGPLIETTNHGRRQLEEHIRASADFLYRRAGQGHLLTSLQHDIMRQAQRRHPGYETLAHDQQCQVLAAFSGLTIDTIDHALRPPTPKPVSVAEFTSQVAHLQTLRNSL</sequence>
<keyword evidence="1" id="KW-0732">Signal</keyword>
<protein>
    <submittedName>
        <fullName evidence="3">DUF4350 domain-containing protein</fullName>
    </submittedName>
</protein>